<protein>
    <submittedName>
        <fullName evidence="2">GH13547</fullName>
    </submittedName>
</protein>
<dbReference type="Proteomes" id="UP000001070">
    <property type="component" value="Unassembled WGS sequence"/>
</dbReference>
<organism evidence="3">
    <name type="scientific">Drosophila grimshawi</name>
    <name type="common">Hawaiian fruit fly</name>
    <name type="synonym">Idiomyia grimshawi</name>
    <dbReference type="NCBI Taxonomy" id="7222"/>
    <lineage>
        <taxon>Eukaryota</taxon>
        <taxon>Metazoa</taxon>
        <taxon>Ecdysozoa</taxon>
        <taxon>Arthropoda</taxon>
        <taxon>Hexapoda</taxon>
        <taxon>Insecta</taxon>
        <taxon>Pterygota</taxon>
        <taxon>Neoptera</taxon>
        <taxon>Endopterygota</taxon>
        <taxon>Diptera</taxon>
        <taxon>Brachycera</taxon>
        <taxon>Muscomorpha</taxon>
        <taxon>Ephydroidea</taxon>
        <taxon>Drosophilidae</taxon>
        <taxon>Drosophila</taxon>
        <taxon>Hawaiian Drosophila</taxon>
    </lineage>
</organism>
<evidence type="ECO:0000256" key="1">
    <source>
        <dbReference type="SAM" id="MobiDB-lite"/>
    </source>
</evidence>
<keyword evidence="3" id="KW-1185">Reference proteome</keyword>
<dbReference type="EMBL" id="CH916372">
    <property type="protein sequence ID" value="EDV98853.1"/>
    <property type="molecule type" value="Genomic_DNA"/>
</dbReference>
<evidence type="ECO:0000313" key="3">
    <source>
        <dbReference type="Proteomes" id="UP000001070"/>
    </source>
</evidence>
<proteinExistence type="predicted"/>
<evidence type="ECO:0000313" key="2">
    <source>
        <dbReference type="EMBL" id="EDV98853.1"/>
    </source>
</evidence>
<gene>
    <name evidence="2" type="primary">Dgri\GH13547</name>
    <name evidence="2" type="ORF">Dgri_GH13547</name>
</gene>
<dbReference type="InParanoid" id="B4JPM3"/>
<name>B4JPM3_DROGR</name>
<feature type="compositionally biased region" description="Low complexity" evidence="1">
    <location>
        <begin position="81"/>
        <end position="107"/>
    </location>
</feature>
<dbReference type="AlphaFoldDB" id="B4JPM3"/>
<dbReference type="OrthoDB" id="8249515at2759"/>
<dbReference type="HOGENOM" id="CLU_1742453_0_0_1"/>
<accession>B4JPM3</accession>
<dbReference type="PhylomeDB" id="B4JPM3"/>
<sequence length="150" mass="16845">MVKGDPLYEVIKPIKTYQELVAYYLPERPEESIFMTLRSTLYRQAMDSILQDTPLDLSLALMYKIPNLPLSPPTSEDEQKSMLSDSSGSLLSLNDSTNDNSTTSSVSMDDIKKSAFESITANPHKKMNDHCYPVKFAEKPSIVQVYSKGI</sequence>
<reference evidence="2 3" key="1">
    <citation type="journal article" date="2007" name="Nature">
        <title>Evolution of genes and genomes on the Drosophila phylogeny.</title>
        <authorList>
            <consortium name="Drosophila 12 Genomes Consortium"/>
            <person name="Clark A.G."/>
            <person name="Eisen M.B."/>
            <person name="Smith D.R."/>
            <person name="Bergman C.M."/>
            <person name="Oliver B."/>
            <person name="Markow T.A."/>
            <person name="Kaufman T.C."/>
            <person name="Kellis M."/>
            <person name="Gelbart W."/>
            <person name="Iyer V.N."/>
            <person name="Pollard D.A."/>
            <person name="Sackton T.B."/>
            <person name="Larracuente A.M."/>
            <person name="Singh N.D."/>
            <person name="Abad J.P."/>
            <person name="Abt D.N."/>
            <person name="Adryan B."/>
            <person name="Aguade M."/>
            <person name="Akashi H."/>
            <person name="Anderson W.W."/>
            <person name="Aquadro C.F."/>
            <person name="Ardell D.H."/>
            <person name="Arguello R."/>
            <person name="Artieri C.G."/>
            <person name="Barbash D.A."/>
            <person name="Barker D."/>
            <person name="Barsanti P."/>
            <person name="Batterham P."/>
            <person name="Batzoglou S."/>
            <person name="Begun D."/>
            <person name="Bhutkar A."/>
            <person name="Blanco E."/>
            <person name="Bosak S.A."/>
            <person name="Bradley R.K."/>
            <person name="Brand A.D."/>
            <person name="Brent M.R."/>
            <person name="Brooks A.N."/>
            <person name="Brown R.H."/>
            <person name="Butlin R.K."/>
            <person name="Caggese C."/>
            <person name="Calvi B.R."/>
            <person name="Bernardo de Carvalho A."/>
            <person name="Caspi A."/>
            <person name="Castrezana S."/>
            <person name="Celniker S.E."/>
            <person name="Chang J.L."/>
            <person name="Chapple C."/>
            <person name="Chatterji S."/>
            <person name="Chinwalla A."/>
            <person name="Civetta A."/>
            <person name="Clifton S.W."/>
            <person name="Comeron J.M."/>
            <person name="Costello J.C."/>
            <person name="Coyne J.A."/>
            <person name="Daub J."/>
            <person name="David R.G."/>
            <person name="Delcher A.L."/>
            <person name="Delehaunty K."/>
            <person name="Do C.B."/>
            <person name="Ebling H."/>
            <person name="Edwards K."/>
            <person name="Eickbush T."/>
            <person name="Evans J.D."/>
            <person name="Filipski A."/>
            <person name="Findeiss S."/>
            <person name="Freyhult E."/>
            <person name="Fulton L."/>
            <person name="Fulton R."/>
            <person name="Garcia A.C."/>
            <person name="Gardiner A."/>
            <person name="Garfield D.A."/>
            <person name="Garvin B.E."/>
            <person name="Gibson G."/>
            <person name="Gilbert D."/>
            <person name="Gnerre S."/>
            <person name="Godfrey J."/>
            <person name="Good R."/>
            <person name="Gotea V."/>
            <person name="Gravely B."/>
            <person name="Greenberg A.J."/>
            <person name="Griffiths-Jones S."/>
            <person name="Gross S."/>
            <person name="Guigo R."/>
            <person name="Gustafson E.A."/>
            <person name="Haerty W."/>
            <person name="Hahn M.W."/>
            <person name="Halligan D.L."/>
            <person name="Halpern A.L."/>
            <person name="Halter G.M."/>
            <person name="Han M.V."/>
            <person name="Heger A."/>
            <person name="Hillier L."/>
            <person name="Hinrichs A.S."/>
            <person name="Holmes I."/>
            <person name="Hoskins R.A."/>
            <person name="Hubisz M.J."/>
            <person name="Hultmark D."/>
            <person name="Huntley M.A."/>
            <person name="Jaffe D.B."/>
            <person name="Jagadeeshan S."/>
            <person name="Jeck W.R."/>
            <person name="Johnson J."/>
            <person name="Jones C.D."/>
            <person name="Jordan W.C."/>
            <person name="Karpen G.H."/>
            <person name="Kataoka E."/>
            <person name="Keightley P.D."/>
            <person name="Kheradpour P."/>
            <person name="Kirkness E.F."/>
            <person name="Koerich L.B."/>
            <person name="Kristiansen K."/>
            <person name="Kudrna D."/>
            <person name="Kulathinal R.J."/>
            <person name="Kumar S."/>
            <person name="Kwok R."/>
            <person name="Lander E."/>
            <person name="Langley C.H."/>
            <person name="Lapoint R."/>
            <person name="Lazzaro B.P."/>
            <person name="Lee S.J."/>
            <person name="Levesque L."/>
            <person name="Li R."/>
            <person name="Lin C.F."/>
            <person name="Lin M.F."/>
            <person name="Lindblad-Toh K."/>
            <person name="Llopart A."/>
            <person name="Long M."/>
            <person name="Low L."/>
            <person name="Lozovsky E."/>
            <person name="Lu J."/>
            <person name="Luo M."/>
            <person name="Machado C.A."/>
            <person name="Makalowski W."/>
            <person name="Marzo M."/>
            <person name="Matsuda M."/>
            <person name="Matzkin L."/>
            <person name="McAllister B."/>
            <person name="McBride C.S."/>
            <person name="McKernan B."/>
            <person name="McKernan K."/>
            <person name="Mendez-Lago M."/>
            <person name="Minx P."/>
            <person name="Mollenhauer M.U."/>
            <person name="Montooth K."/>
            <person name="Mount S.M."/>
            <person name="Mu X."/>
            <person name="Myers E."/>
            <person name="Negre B."/>
            <person name="Newfeld S."/>
            <person name="Nielsen R."/>
            <person name="Noor M.A."/>
            <person name="O'Grady P."/>
            <person name="Pachter L."/>
            <person name="Papaceit M."/>
            <person name="Parisi M.J."/>
            <person name="Parisi M."/>
            <person name="Parts L."/>
            <person name="Pedersen J.S."/>
            <person name="Pesole G."/>
            <person name="Phillippy A.M."/>
            <person name="Ponting C.P."/>
            <person name="Pop M."/>
            <person name="Porcelli D."/>
            <person name="Powell J.R."/>
            <person name="Prohaska S."/>
            <person name="Pruitt K."/>
            <person name="Puig M."/>
            <person name="Quesneville H."/>
            <person name="Ram K.R."/>
            <person name="Rand D."/>
            <person name="Rasmussen M.D."/>
            <person name="Reed L.K."/>
            <person name="Reenan R."/>
            <person name="Reily A."/>
            <person name="Remington K.A."/>
            <person name="Rieger T.T."/>
            <person name="Ritchie M.G."/>
            <person name="Robin C."/>
            <person name="Rogers Y.H."/>
            <person name="Rohde C."/>
            <person name="Rozas J."/>
            <person name="Rubenfield M.J."/>
            <person name="Ruiz A."/>
            <person name="Russo S."/>
            <person name="Salzberg S.L."/>
            <person name="Sanchez-Gracia A."/>
            <person name="Saranga D.J."/>
            <person name="Sato H."/>
            <person name="Schaeffer S.W."/>
            <person name="Schatz M.C."/>
            <person name="Schlenke T."/>
            <person name="Schwartz R."/>
            <person name="Segarra C."/>
            <person name="Singh R.S."/>
            <person name="Sirot L."/>
            <person name="Sirota M."/>
            <person name="Sisneros N.B."/>
            <person name="Smith C.D."/>
            <person name="Smith T.F."/>
            <person name="Spieth J."/>
            <person name="Stage D.E."/>
            <person name="Stark A."/>
            <person name="Stephan W."/>
            <person name="Strausberg R.L."/>
            <person name="Strempel S."/>
            <person name="Sturgill D."/>
            <person name="Sutton G."/>
            <person name="Sutton G.G."/>
            <person name="Tao W."/>
            <person name="Teichmann S."/>
            <person name="Tobari Y.N."/>
            <person name="Tomimura Y."/>
            <person name="Tsolas J.M."/>
            <person name="Valente V.L."/>
            <person name="Venter E."/>
            <person name="Venter J.C."/>
            <person name="Vicario S."/>
            <person name="Vieira F.G."/>
            <person name="Vilella A.J."/>
            <person name="Villasante A."/>
            <person name="Walenz B."/>
            <person name="Wang J."/>
            <person name="Wasserman M."/>
            <person name="Watts T."/>
            <person name="Wilson D."/>
            <person name="Wilson R.K."/>
            <person name="Wing R.A."/>
            <person name="Wolfner M.F."/>
            <person name="Wong A."/>
            <person name="Wong G.K."/>
            <person name="Wu C.I."/>
            <person name="Wu G."/>
            <person name="Yamamoto D."/>
            <person name="Yang H.P."/>
            <person name="Yang S.P."/>
            <person name="Yorke J.A."/>
            <person name="Yoshida K."/>
            <person name="Zdobnov E."/>
            <person name="Zhang P."/>
            <person name="Zhang Y."/>
            <person name="Zimin A.V."/>
            <person name="Baldwin J."/>
            <person name="Abdouelleil A."/>
            <person name="Abdulkadir J."/>
            <person name="Abebe A."/>
            <person name="Abera B."/>
            <person name="Abreu J."/>
            <person name="Acer S.C."/>
            <person name="Aftuck L."/>
            <person name="Alexander A."/>
            <person name="An P."/>
            <person name="Anderson E."/>
            <person name="Anderson S."/>
            <person name="Arachi H."/>
            <person name="Azer M."/>
            <person name="Bachantsang P."/>
            <person name="Barry A."/>
            <person name="Bayul T."/>
            <person name="Berlin A."/>
            <person name="Bessette D."/>
            <person name="Bloom T."/>
            <person name="Blye J."/>
            <person name="Boguslavskiy L."/>
            <person name="Bonnet C."/>
            <person name="Boukhgalter B."/>
            <person name="Bourzgui I."/>
            <person name="Brown A."/>
            <person name="Cahill P."/>
            <person name="Channer S."/>
            <person name="Cheshatsang Y."/>
            <person name="Chuda L."/>
            <person name="Citroen M."/>
            <person name="Collymore A."/>
            <person name="Cooke P."/>
            <person name="Costello M."/>
            <person name="D'Aco K."/>
            <person name="Daza R."/>
            <person name="De Haan G."/>
            <person name="DeGray S."/>
            <person name="DeMaso C."/>
            <person name="Dhargay N."/>
            <person name="Dooley K."/>
            <person name="Dooley E."/>
            <person name="Doricent M."/>
            <person name="Dorje P."/>
            <person name="Dorjee K."/>
            <person name="Dupes A."/>
            <person name="Elong R."/>
            <person name="Falk J."/>
            <person name="Farina A."/>
            <person name="Faro S."/>
            <person name="Ferguson D."/>
            <person name="Fisher S."/>
            <person name="Foley C.D."/>
            <person name="Franke A."/>
            <person name="Friedrich D."/>
            <person name="Gadbois L."/>
            <person name="Gearin G."/>
            <person name="Gearin C.R."/>
            <person name="Giannoukos G."/>
            <person name="Goode T."/>
            <person name="Graham J."/>
            <person name="Grandbois E."/>
            <person name="Grewal S."/>
            <person name="Gyaltsen K."/>
            <person name="Hafez N."/>
            <person name="Hagos B."/>
            <person name="Hall J."/>
            <person name="Henson C."/>
            <person name="Hollinger A."/>
            <person name="Honan T."/>
            <person name="Huard M.D."/>
            <person name="Hughes L."/>
            <person name="Hurhula B."/>
            <person name="Husby M.E."/>
            <person name="Kamat A."/>
            <person name="Kanga B."/>
            <person name="Kashin S."/>
            <person name="Khazanovich D."/>
            <person name="Kisner P."/>
            <person name="Lance K."/>
            <person name="Lara M."/>
            <person name="Lee W."/>
            <person name="Lennon N."/>
            <person name="Letendre F."/>
            <person name="LeVine R."/>
            <person name="Lipovsky A."/>
            <person name="Liu X."/>
            <person name="Liu J."/>
            <person name="Liu S."/>
            <person name="Lokyitsang T."/>
            <person name="Lokyitsang Y."/>
            <person name="Lubonja R."/>
            <person name="Lui A."/>
            <person name="MacDonald P."/>
            <person name="Magnisalis V."/>
            <person name="Maru K."/>
            <person name="Matthews C."/>
            <person name="McCusker W."/>
            <person name="McDonough S."/>
            <person name="Mehta T."/>
            <person name="Meldrim J."/>
            <person name="Meneus L."/>
            <person name="Mihai O."/>
            <person name="Mihalev A."/>
            <person name="Mihova T."/>
            <person name="Mittelman R."/>
            <person name="Mlenga V."/>
            <person name="Montmayeur A."/>
            <person name="Mulrain L."/>
            <person name="Navidi A."/>
            <person name="Naylor J."/>
            <person name="Negash T."/>
            <person name="Nguyen T."/>
            <person name="Nguyen N."/>
            <person name="Nicol R."/>
            <person name="Norbu C."/>
            <person name="Norbu N."/>
            <person name="Novod N."/>
            <person name="O'Neill B."/>
            <person name="Osman S."/>
            <person name="Markiewicz E."/>
            <person name="Oyono O.L."/>
            <person name="Patti C."/>
            <person name="Phunkhang P."/>
            <person name="Pierre F."/>
            <person name="Priest M."/>
            <person name="Raghuraman S."/>
            <person name="Rege F."/>
            <person name="Reyes R."/>
            <person name="Rise C."/>
            <person name="Rogov P."/>
            <person name="Ross K."/>
            <person name="Ryan E."/>
            <person name="Settipalli S."/>
            <person name="Shea T."/>
            <person name="Sherpa N."/>
            <person name="Shi L."/>
            <person name="Shih D."/>
            <person name="Sparrow T."/>
            <person name="Spaulding J."/>
            <person name="Stalker J."/>
            <person name="Stange-Thomann N."/>
            <person name="Stavropoulos S."/>
            <person name="Stone C."/>
            <person name="Strader C."/>
            <person name="Tesfaye S."/>
            <person name="Thomson T."/>
            <person name="Thoulutsang Y."/>
            <person name="Thoulutsang D."/>
            <person name="Topham K."/>
            <person name="Topping I."/>
            <person name="Tsamla T."/>
            <person name="Vassiliev H."/>
            <person name="Vo A."/>
            <person name="Wangchuk T."/>
            <person name="Wangdi T."/>
            <person name="Weiand M."/>
            <person name="Wilkinson J."/>
            <person name="Wilson A."/>
            <person name="Yadav S."/>
            <person name="Young G."/>
            <person name="Yu Q."/>
            <person name="Zembek L."/>
            <person name="Zhong D."/>
            <person name="Zimmer A."/>
            <person name="Zwirko Z."/>
            <person name="Jaffe D.B."/>
            <person name="Alvarez P."/>
            <person name="Brockman W."/>
            <person name="Butler J."/>
            <person name="Chin C."/>
            <person name="Gnerre S."/>
            <person name="Grabherr M."/>
            <person name="Kleber M."/>
            <person name="Mauceli E."/>
            <person name="MacCallum I."/>
        </authorList>
    </citation>
    <scope>NUCLEOTIDE SEQUENCE [LARGE SCALE GENOMIC DNA]</scope>
    <source>
        <strain evidence="3">Tucson 15287-2541.00</strain>
    </source>
</reference>
<feature type="region of interest" description="Disordered" evidence="1">
    <location>
        <begin position="70"/>
        <end position="107"/>
    </location>
</feature>